<dbReference type="Proteomes" id="UP000215224">
    <property type="component" value="Chromosome"/>
</dbReference>
<dbReference type="KEGG" id="bcoh:BC6307_13170"/>
<reference evidence="3 4" key="1">
    <citation type="submission" date="2016-12" db="EMBL/GenBank/DDBJ databases">
        <title>The whole genome sequencing and assembly of Bacillus cohnii DSM 6307T strain.</title>
        <authorList>
            <person name="Lee Y.-J."/>
            <person name="Yi H."/>
            <person name="Bahn Y.-S."/>
            <person name="Kim J.F."/>
            <person name="Lee D.-W."/>
        </authorList>
    </citation>
    <scope>NUCLEOTIDE SEQUENCE [LARGE SCALE GENOMIC DNA]</scope>
    <source>
        <strain evidence="3 4">DSM 6307</strain>
    </source>
</reference>
<keyword evidence="2" id="KW-1133">Transmembrane helix</keyword>
<evidence type="ECO:0000256" key="1">
    <source>
        <dbReference type="SAM" id="MobiDB-lite"/>
    </source>
</evidence>
<feature type="region of interest" description="Disordered" evidence="1">
    <location>
        <begin position="1"/>
        <end position="28"/>
    </location>
</feature>
<proteinExistence type="predicted"/>
<organism evidence="3 4">
    <name type="scientific">Sutcliffiella cohnii</name>
    <dbReference type="NCBI Taxonomy" id="33932"/>
    <lineage>
        <taxon>Bacteria</taxon>
        <taxon>Bacillati</taxon>
        <taxon>Bacillota</taxon>
        <taxon>Bacilli</taxon>
        <taxon>Bacillales</taxon>
        <taxon>Bacillaceae</taxon>
        <taxon>Sutcliffiella</taxon>
    </lineage>
</organism>
<dbReference type="EMBL" id="CP018866">
    <property type="protein sequence ID" value="AST94346.1"/>
    <property type="molecule type" value="Genomic_DNA"/>
</dbReference>
<evidence type="ECO:0000256" key="2">
    <source>
        <dbReference type="SAM" id="Phobius"/>
    </source>
</evidence>
<protein>
    <submittedName>
        <fullName evidence="3">Uncharacterized protein</fullName>
    </submittedName>
</protein>
<evidence type="ECO:0000313" key="4">
    <source>
        <dbReference type="Proteomes" id="UP000215224"/>
    </source>
</evidence>
<feature type="compositionally biased region" description="Basic and acidic residues" evidence="1">
    <location>
        <begin position="1"/>
        <end position="11"/>
    </location>
</feature>
<keyword evidence="2" id="KW-0472">Membrane</keyword>
<feature type="transmembrane region" description="Helical" evidence="2">
    <location>
        <begin position="37"/>
        <end position="62"/>
    </location>
</feature>
<sequence>MYVDSSGRKGIGETPQCEARGGSPAARGKRSIFPERLISTLLFCSSFILIKIVMSQPLIFILS</sequence>
<keyword evidence="4" id="KW-1185">Reference proteome</keyword>
<keyword evidence="2" id="KW-0812">Transmembrane</keyword>
<evidence type="ECO:0000313" key="3">
    <source>
        <dbReference type="EMBL" id="AST94346.1"/>
    </source>
</evidence>
<name>A0A223KXY1_9BACI</name>
<accession>A0A223KXY1</accession>
<gene>
    <name evidence="3" type="ORF">BC6307_13170</name>
</gene>
<dbReference type="AlphaFoldDB" id="A0A223KXY1"/>